<dbReference type="GO" id="GO:0003700">
    <property type="term" value="F:DNA-binding transcription factor activity"/>
    <property type="evidence" value="ECO:0007669"/>
    <property type="project" value="InterPro"/>
</dbReference>
<dbReference type="CDD" id="cd00090">
    <property type="entry name" value="HTH_ARSR"/>
    <property type="match status" value="1"/>
</dbReference>
<dbReference type="Gene3D" id="1.10.10.10">
    <property type="entry name" value="Winged helix-like DNA-binding domain superfamily/Winged helix DNA-binding domain"/>
    <property type="match status" value="1"/>
</dbReference>
<dbReference type="SUPFAM" id="SSF46785">
    <property type="entry name" value="Winged helix' DNA-binding domain"/>
    <property type="match status" value="1"/>
</dbReference>
<protein>
    <submittedName>
        <fullName evidence="2">Helix-turn-helix protein</fullName>
    </submittedName>
</protein>
<dbReference type="SMART" id="SM00418">
    <property type="entry name" value="HTH_ARSR"/>
    <property type="match status" value="1"/>
</dbReference>
<feature type="domain" description="HTH arsR-type" evidence="1">
    <location>
        <begin position="37"/>
        <end position="116"/>
    </location>
</feature>
<dbReference type="InterPro" id="IPR036388">
    <property type="entry name" value="WH-like_DNA-bd_sf"/>
</dbReference>
<dbReference type="Proteomes" id="UP000291591">
    <property type="component" value="Unassembled WGS sequence"/>
</dbReference>
<dbReference type="InterPro" id="IPR011991">
    <property type="entry name" value="ArsR-like_HTH"/>
</dbReference>
<proteinExistence type="predicted"/>
<organism evidence="2 3">
    <name type="scientific">Pseudonocardia sediminis</name>
    <dbReference type="NCBI Taxonomy" id="1397368"/>
    <lineage>
        <taxon>Bacteria</taxon>
        <taxon>Bacillati</taxon>
        <taxon>Actinomycetota</taxon>
        <taxon>Actinomycetes</taxon>
        <taxon>Pseudonocardiales</taxon>
        <taxon>Pseudonocardiaceae</taxon>
        <taxon>Pseudonocardia</taxon>
    </lineage>
</organism>
<keyword evidence="3" id="KW-1185">Reference proteome</keyword>
<dbReference type="InterPro" id="IPR001845">
    <property type="entry name" value="HTH_ArsR_DNA-bd_dom"/>
</dbReference>
<dbReference type="InterPro" id="IPR036390">
    <property type="entry name" value="WH_DNA-bd_sf"/>
</dbReference>
<name>A0A4Q7V1G5_PSEST</name>
<comment type="caution">
    <text evidence="2">The sequence shown here is derived from an EMBL/GenBank/DDBJ whole genome shotgun (WGS) entry which is preliminary data.</text>
</comment>
<reference evidence="2 3" key="1">
    <citation type="submission" date="2019-02" db="EMBL/GenBank/DDBJ databases">
        <title>Sequencing the genomes of 1000 actinobacteria strains.</title>
        <authorList>
            <person name="Klenk H.-P."/>
        </authorList>
    </citation>
    <scope>NUCLEOTIDE SEQUENCE [LARGE SCALE GENOMIC DNA]</scope>
    <source>
        <strain evidence="2 3">DSM 45779</strain>
    </source>
</reference>
<dbReference type="AlphaFoldDB" id="A0A4Q7V1G5"/>
<evidence type="ECO:0000313" key="2">
    <source>
        <dbReference type="EMBL" id="RZT86433.1"/>
    </source>
</evidence>
<accession>A0A4Q7V1G5</accession>
<dbReference type="Pfam" id="PF12840">
    <property type="entry name" value="HTH_20"/>
    <property type="match status" value="1"/>
</dbReference>
<evidence type="ECO:0000313" key="3">
    <source>
        <dbReference type="Proteomes" id="UP000291591"/>
    </source>
</evidence>
<sequence>MTRVLAKDFLSCHGSAVPEPRPQDMDPEKPNWITDKKTFRALAHPTRWQILQQFDLEPTMTATRCSELTGESVASCSYHLNTLSRYGFVEAAEGGTGREKPWRLVVVDRSWRAGGEGLDDEAAVAAVALSDVSLDHLAAHLKSWIRWRSREEPQWLDATAVTETVAFVTADELAELTADIRTLVHRYNDRVGDPSARPAGARAAQVFAATSLRRPPEVDRGDR</sequence>
<gene>
    <name evidence="2" type="ORF">EV383_3328</name>
</gene>
<dbReference type="EMBL" id="SHKL01000001">
    <property type="protein sequence ID" value="RZT86433.1"/>
    <property type="molecule type" value="Genomic_DNA"/>
</dbReference>
<evidence type="ECO:0000259" key="1">
    <source>
        <dbReference type="SMART" id="SM00418"/>
    </source>
</evidence>